<accession>A0A4Y3VQH1</accession>
<keyword evidence="1" id="KW-0472">Membrane</keyword>
<feature type="transmembrane region" description="Helical" evidence="1">
    <location>
        <begin position="204"/>
        <end position="221"/>
    </location>
</feature>
<feature type="transmembrane region" description="Helical" evidence="1">
    <location>
        <begin position="126"/>
        <end position="152"/>
    </location>
</feature>
<feature type="transmembrane region" description="Helical" evidence="1">
    <location>
        <begin position="172"/>
        <end position="197"/>
    </location>
</feature>
<evidence type="ECO:0000313" key="2">
    <source>
        <dbReference type="EMBL" id="GEC09262.1"/>
    </source>
</evidence>
<dbReference type="AlphaFoldDB" id="A0A4Y3VQH1"/>
<organism evidence="2 3">
    <name type="scientific">Streptomyces spinoverrucosus</name>
    <dbReference type="NCBI Taxonomy" id="284043"/>
    <lineage>
        <taxon>Bacteria</taxon>
        <taxon>Bacillati</taxon>
        <taxon>Actinomycetota</taxon>
        <taxon>Actinomycetes</taxon>
        <taxon>Kitasatosporales</taxon>
        <taxon>Streptomycetaceae</taxon>
        <taxon>Streptomyces</taxon>
    </lineage>
</organism>
<keyword evidence="1" id="KW-0812">Transmembrane</keyword>
<feature type="transmembrane region" description="Helical" evidence="1">
    <location>
        <begin position="79"/>
        <end position="105"/>
    </location>
</feature>
<feature type="transmembrane region" description="Helical" evidence="1">
    <location>
        <begin position="294"/>
        <end position="315"/>
    </location>
</feature>
<dbReference type="Proteomes" id="UP000317881">
    <property type="component" value="Unassembled WGS sequence"/>
</dbReference>
<protein>
    <submittedName>
        <fullName evidence="2">Transporter</fullName>
    </submittedName>
</protein>
<reference evidence="2 3" key="1">
    <citation type="submission" date="2019-06" db="EMBL/GenBank/DDBJ databases">
        <title>Whole genome shotgun sequence of Streptomyces spinoverrucosus NBRC 14228.</title>
        <authorList>
            <person name="Hosoyama A."/>
            <person name="Uohara A."/>
            <person name="Ohji S."/>
            <person name="Ichikawa N."/>
        </authorList>
    </citation>
    <scope>NUCLEOTIDE SEQUENCE [LARGE SCALE GENOMIC DNA]</scope>
    <source>
        <strain evidence="2 3">NBRC 14228</strain>
    </source>
</reference>
<keyword evidence="1" id="KW-1133">Transmembrane helix</keyword>
<evidence type="ECO:0000313" key="3">
    <source>
        <dbReference type="Proteomes" id="UP000317881"/>
    </source>
</evidence>
<sequence>MTAVTVPARSGRLHGLTWAMFRLHRSALWFWVMLVAVAAGALLWAYGPGVTAAEEVYRKLGCGQGLCGTSDTAFQRYELAATVGSGLLTVAPVLIAAWAGGSLIGRELEQGTARLAWTQSVTPVRWLAAKLAVPAALITAGTLLLTLLHRLLWSADGTLRAATGTRDWYDSVAFTANGTLATAYALLALAVGALAGLLTRRTTAGLGVGVLGLLTLTVAVSELRPRLWPTETVTGTTGYPAIGGAFVDEGALTSTGARVQDPLCIDDAQCLADHDIVGFYRDYHPSSHFWPLQLVETGIVLAVTALAVLAAFQLLRRRTT</sequence>
<dbReference type="RefSeq" id="WP_141313923.1">
    <property type="nucleotide sequence ID" value="NZ_BJND01000067.1"/>
</dbReference>
<dbReference type="EMBL" id="BJND01000067">
    <property type="protein sequence ID" value="GEC09262.1"/>
    <property type="molecule type" value="Genomic_DNA"/>
</dbReference>
<feature type="transmembrane region" description="Helical" evidence="1">
    <location>
        <begin position="28"/>
        <end position="47"/>
    </location>
</feature>
<evidence type="ECO:0000256" key="1">
    <source>
        <dbReference type="SAM" id="Phobius"/>
    </source>
</evidence>
<keyword evidence="3" id="KW-1185">Reference proteome</keyword>
<dbReference type="OrthoDB" id="3579673at2"/>
<name>A0A4Y3VQH1_9ACTN</name>
<gene>
    <name evidence="2" type="ORF">SSP24_69170</name>
</gene>
<comment type="caution">
    <text evidence="2">The sequence shown here is derived from an EMBL/GenBank/DDBJ whole genome shotgun (WGS) entry which is preliminary data.</text>
</comment>
<proteinExistence type="predicted"/>